<dbReference type="PROSITE" id="PS50003">
    <property type="entry name" value="PH_DOMAIN"/>
    <property type="match status" value="1"/>
</dbReference>
<dbReference type="InterPro" id="IPR001202">
    <property type="entry name" value="WW_dom"/>
</dbReference>
<dbReference type="SUPFAM" id="SSF48350">
    <property type="entry name" value="GTPase activation domain, GAP"/>
    <property type="match status" value="1"/>
</dbReference>
<dbReference type="SMART" id="SM00233">
    <property type="entry name" value="PH"/>
    <property type="match status" value="1"/>
</dbReference>
<dbReference type="InterPro" id="IPR000198">
    <property type="entry name" value="RhoGAP_dom"/>
</dbReference>
<dbReference type="InterPro" id="IPR011993">
    <property type="entry name" value="PH-like_dom_sf"/>
</dbReference>
<dbReference type="PROSITE" id="PS50238">
    <property type="entry name" value="RHOGAP"/>
    <property type="match status" value="1"/>
</dbReference>
<evidence type="ECO:0000313" key="5">
    <source>
        <dbReference type="EMBL" id="CAH1406202.1"/>
    </source>
</evidence>
<protein>
    <submittedName>
        <fullName evidence="5">Uncharacterized protein</fullName>
    </submittedName>
</protein>
<dbReference type="AlphaFoldDB" id="A0A9P0HR77"/>
<evidence type="ECO:0000256" key="1">
    <source>
        <dbReference type="ARBA" id="ARBA00022468"/>
    </source>
</evidence>
<name>A0A9P0HR77_NEZVI</name>
<keyword evidence="6" id="KW-1185">Reference proteome</keyword>
<organism evidence="5 6">
    <name type="scientific">Nezara viridula</name>
    <name type="common">Southern green stink bug</name>
    <name type="synonym">Cimex viridulus</name>
    <dbReference type="NCBI Taxonomy" id="85310"/>
    <lineage>
        <taxon>Eukaryota</taxon>
        <taxon>Metazoa</taxon>
        <taxon>Ecdysozoa</taxon>
        <taxon>Arthropoda</taxon>
        <taxon>Hexapoda</taxon>
        <taxon>Insecta</taxon>
        <taxon>Pterygota</taxon>
        <taxon>Neoptera</taxon>
        <taxon>Paraneoptera</taxon>
        <taxon>Hemiptera</taxon>
        <taxon>Heteroptera</taxon>
        <taxon>Panheteroptera</taxon>
        <taxon>Pentatomomorpha</taxon>
        <taxon>Pentatomoidea</taxon>
        <taxon>Pentatomidae</taxon>
        <taxon>Pentatominae</taxon>
        <taxon>Nezara</taxon>
    </lineage>
</organism>
<dbReference type="Pfam" id="PF00169">
    <property type="entry name" value="PH"/>
    <property type="match status" value="1"/>
</dbReference>
<dbReference type="FunFam" id="1.10.555.10:FF:000071">
    <property type="entry name" value="Rho GTPase activating protein 27"/>
    <property type="match status" value="1"/>
</dbReference>
<dbReference type="Gene3D" id="2.30.29.30">
    <property type="entry name" value="Pleckstrin-homology domain (PH domain)/Phosphotyrosine-binding domain (PTB)"/>
    <property type="match status" value="1"/>
</dbReference>
<dbReference type="InterPro" id="IPR008936">
    <property type="entry name" value="Rho_GTPase_activation_prot"/>
</dbReference>
<evidence type="ECO:0000259" key="3">
    <source>
        <dbReference type="PROSITE" id="PS50020"/>
    </source>
</evidence>
<evidence type="ECO:0000313" key="6">
    <source>
        <dbReference type="Proteomes" id="UP001152798"/>
    </source>
</evidence>
<dbReference type="PROSITE" id="PS50020">
    <property type="entry name" value="WW_DOMAIN_2"/>
    <property type="match status" value="1"/>
</dbReference>
<dbReference type="Gene3D" id="1.10.555.10">
    <property type="entry name" value="Rho GTPase activation protein"/>
    <property type="match status" value="1"/>
</dbReference>
<proteinExistence type="predicted"/>
<reference evidence="5" key="1">
    <citation type="submission" date="2022-01" db="EMBL/GenBank/DDBJ databases">
        <authorList>
            <person name="King R."/>
        </authorList>
    </citation>
    <scope>NUCLEOTIDE SEQUENCE</scope>
</reference>
<dbReference type="GO" id="GO:0007165">
    <property type="term" value="P:signal transduction"/>
    <property type="evidence" value="ECO:0007669"/>
    <property type="project" value="InterPro"/>
</dbReference>
<dbReference type="InterPro" id="IPR050729">
    <property type="entry name" value="Rho-GAP"/>
</dbReference>
<feature type="domain" description="Rho-GAP" evidence="4">
    <location>
        <begin position="516"/>
        <end position="708"/>
    </location>
</feature>
<keyword evidence="1" id="KW-0343">GTPase activation</keyword>
<dbReference type="GO" id="GO:0005737">
    <property type="term" value="C:cytoplasm"/>
    <property type="evidence" value="ECO:0007669"/>
    <property type="project" value="TreeGrafter"/>
</dbReference>
<dbReference type="PANTHER" id="PTHR23176">
    <property type="entry name" value="RHO/RAC/CDC GTPASE-ACTIVATING PROTEIN"/>
    <property type="match status" value="1"/>
</dbReference>
<dbReference type="SMART" id="SM00324">
    <property type="entry name" value="RhoGAP"/>
    <property type="match status" value="1"/>
</dbReference>
<evidence type="ECO:0000259" key="2">
    <source>
        <dbReference type="PROSITE" id="PS50003"/>
    </source>
</evidence>
<sequence length="709" mass="80464">MCFDPVWENNPAYCCSFQVRKGLFKSLCDNALESAGMLMVQSRLAAFDSDCNVAIYGDKIDSADIPQPVDPDLFLNFILYGFEQLCLQLEAIEHPEVILLMDEEFKQLCASAEALLDDFELEPSSLENNPATDIRASVSNLELYTTNSDSTIPLSEDDTSSESSDITAWKWDIYASAFDEYDFLIYNYNSDKSQWHSASDALGRVYYFRENSSESSWTLPTHQAPSPEPPPQAEEMAAIFNKISNIEFGQRRMRNAKAFSMMIPNKKEENEMTSSLKGWPQLSDGRMKELRGDVVVQRVICEGPLHYTKICESGKRVRKNWTSVYVVLNDLFLLIYKDIKAYHSSRGHPEVTLDLNGAEVSSGEKVSGRKHVLLFSTQQELGHKVALQCENINSALHWATTIQHTINSLPKATESVRNAKLGMITEGASPEDLSKKGGNIGRSKSVNFKNKDDSMEDLGVSSAERQVKIKARLKKFFHKRPTMESLVKKGIWKGIFLPRAKLDKHMSILHEPVFGCFLEAACSSSDSSNPKVPKFVQRCISIIERLPENMKTDGLYRASGNLSQIQKIRLQIDQNHYEILEKEEDVHVLTGALKLFFRELKEPLIPCKLFTKAIKASTTPNRKERISMFQDIVKALPPINRETLKFLLQHLLRVTQFQEHNRMHVANVAIVFGPTLMWPEQESTNMALDLMQQNMVIEALLIDYQSIFK</sequence>
<dbReference type="SUPFAM" id="SSF50729">
    <property type="entry name" value="PH domain-like"/>
    <property type="match status" value="1"/>
</dbReference>
<evidence type="ECO:0000259" key="4">
    <source>
        <dbReference type="PROSITE" id="PS50238"/>
    </source>
</evidence>
<dbReference type="EMBL" id="OV725082">
    <property type="protein sequence ID" value="CAH1406202.1"/>
    <property type="molecule type" value="Genomic_DNA"/>
</dbReference>
<feature type="domain" description="PH" evidence="2">
    <location>
        <begin position="298"/>
        <end position="407"/>
    </location>
</feature>
<dbReference type="Pfam" id="PF00620">
    <property type="entry name" value="RhoGAP"/>
    <property type="match status" value="1"/>
</dbReference>
<dbReference type="PROSITE" id="PS01159">
    <property type="entry name" value="WW_DOMAIN_1"/>
    <property type="match status" value="1"/>
</dbReference>
<accession>A0A9P0HR77</accession>
<dbReference type="Proteomes" id="UP001152798">
    <property type="component" value="Chromosome 6"/>
</dbReference>
<dbReference type="PANTHER" id="PTHR23176:SF129">
    <property type="entry name" value="RHO GTPASE ACTIVATING PROTEIN AT 16F, ISOFORM E-RELATED"/>
    <property type="match status" value="1"/>
</dbReference>
<dbReference type="InterPro" id="IPR001849">
    <property type="entry name" value="PH_domain"/>
</dbReference>
<gene>
    <name evidence="5" type="ORF">NEZAVI_LOCUS14192</name>
</gene>
<feature type="domain" description="WW" evidence="3">
    <location>
        <begin position="189"/>
        <end position="222"/>
    </location>
</feature>
<dbReference type="GO" id="GO:0005096">
    <property type="term" value="F:GTPase activator activity"/>
    <property type="evidence" value="ECO:0007669"/>
    <property type="project" value="UniProtKB-KW"/>
</dbReference>